<dbReference type="InterPro" id="IPR006513">
    <property type="entry name" value="YtfJ_HI0045"/>
</dbReference>
<gene>
    <name evidence="2" type="ORF">WQQ_24820</name>
</gene>
<evidence type="ECO:0000313" key="3">
    <source>
        <dbReference type="Proteomes" id="UP000003704"/>
    </source>
</evidence>
<dbReference type="EMBL" id="AKGD01000002">
    <property type="protein sequence ID" value="EIT68900.1"/>
    <property type="molecule type" value="Genomic_DNA"/>
</dbReference>
<dbReference type="AlphaFoldDB" id="I8T4P1"/>
<organism evidence="2 3">
    <name type="scientific">Hydrocarboniphaga effusa AP103</name>
    <dbReference type="NCBI Taxonomy" id="1172194"/>
    <lineage>
        <taxon>Bacteria</taxon>
        <taxon>Pseudomonadati</taxon>
        <taxon>Pseudomonadota</taxon>
        <taxon>Gammaproteobacteria</taxon>
        <taxon>Nevskiales</taxon>
        <taxon>Nevskiaceae</taxon>
        <taxon>Hydrocarboniphaga</taxon>
    </lineage>
</organism>
<dbReference type="STRING" id="1172194.WQQ_24820"/>
<evidence type="ECO:0000313" key="2">
    <source>
        <dbReference type="EMBL" id="EIT68900.1"/>
    </source>
</evidence>
<sequence length="210" mass="23026">MRKPQSKPSPASRRLRHAAAGLLGGLLLCAQPGAQADAAGRVLAPLVVETRGELLLDSSGRPRYERWSLAPLRAFEHIGMLMVLPARIATRSQIAPLESAIKARRYDYRRLVSTSVINLADATWAVGLMMEGEISKQKKAEPDVHLVIDDAGGVRRALDLREAVIHVLLYDCEGELVDRHEGGFTQAQAQRFIERIDEALRGPSCGDSRS</sequence>
<dbReference type="Proteomes" id="UP000003704">
    <property type="component" value="Unassembled WGS sequence"/>
</dbReference>
<dbReference type="Pfam" id="PF09695">
    <property type="entry name" value="YtfJ_HI0045"/>
    <property type="match status" value="1"/>
</dbReference>
<accession>I8T4P1</accession>
<proteinExistence type="predicted"/>
<keyword evidence="1" id="KW-0732">Signal</keyword>
<protein>
    <submittedName>
        <fullName evidence="2">Uncharacterized protein</fullName>
    </submittedName>
</protein>
<feature type="chain" id="PRO_5003714181" evidence="1">
    <location>
        <begin position="37"/>
        <end position="210"/>
    </location>
</feature>
<reference evidence="2 3" key="1">
    <citation type="journal article" date="2012" name="J. Bacteriol.">
        <title>Genome Sequence of n-Alkane-Degrading Hydrocarboniphaga effusa Strain AP103T (ATCC BAA-332T).</title>
        <authorList>
            <person name="Chang H.K."/>
            <person name="Zylstra G.J."/>
            <person name="Chae J.C."/>
        </authorList>
    </citation>
    <scope>NUCLEOTIDE SEQUENCE [LARGE SCALE GENOMIC DNA]</scope>
    <source>
        <strain evidence="2 3">AP103</strain>
    </source>
</reference>
<feature type="signal peptide" evidence="1">
    <location>
        <begin position="1"/>
        <end position="36"/>
    </location>
</feature>
<dbReference type="OrthoDB" id="5689995at2"/>
<dbReference type="RefSeq" id="WP_007185425.1">
    <property type="nucleotide sequence ID" value="NZ_AKGD01000002.1"/>
</dbReference>
<keyword evidence="3" id="KW-1185">Reference proteome</keyword>
<name>I8T4P1_9GAMM</name>
<evidence type="ECO:0000256" key="1">
    <source>
        <dbReference type="SAM" id="SignalP"/>
    </source>
</evidence>
<comment type="caution">
    <text evidence="2">The sequence shown here is derived from an EMBL/GenBank/DDBJ whole genome shotgun (WGS) entry which is preliminary data.</text>
</comment>